<dbReference type="InterPro" id="IPR004871">
    <property type="entry name" value="RSE1/DDB1/CPSF1_C"/>
</dbReference>
<evidence type="ECO:0000256" key="2">
    <source>
        <dbReference type="ARBA" id="ARBA00023242"/>
    </source>
</evidence>
<evidence type="ECO:0000259" key="6">
    <source>
        <dbReference type="Pfam" id="PF03178"/>
    </source>
</evidence>
<name>A0AAD9N0Q6_9ANNE</name>
<feature type="domain" description="RSE1/DDB1/CPSF1 C-terminal" evidence="6">
    <location>
        <begin position="980"/>
        <end position="1251"/>
    </location>
</feature>
<evidence type="ECO:0000313" key="10">
    <source>
        <dbReference type="Proteomes" id="UP001208570"/>
    </source>
</evidence>
<dbReference type="PANTHER" id="PTHR10644">
    <property type="entry name" value="DNA REPAIR/RNA PROCESSING CPSF FAMILY"/>
    <property type="match status" value="1"/>
</dbReference>
<protein>
    <recommendedName>
        <fullName evidence="4">Cleavage and polyadenylation specificity factor subunit 1</fullName>
    </recommendedName>
</protein>
<proteinExistence type="inferred from homology"/>
<comment type="caution">
    <text evidence="9">The sequence shown here is derived from an EMBL/GenBank/DDBJ whole genome shotgun (WGS) entry which is preliminary data.</text>
</comment>
<evidence type="ECO:0000256" key="1">
    <source>
        <dbReference type="ARBA" id="ARBA00004123"/>
    </source>
</evidence>
<dbReference type="Gene3D" id="2.130.10.10">
    <property type="entry name" value="YVTN repeat-like/Quinoprotein amine dehydrogenase"/>
    <property type="match status" value="2"/>
</dbReference>
<dbReference type="Gene3D" id="1.10.150.910">
    <property type="match status" value="1"/>
</dbReference>
<feature type="domain" description="RSE1/DDB1/CPSF1 first beta-propeller" evidence="7">
    <location>
        <begin position="17"/>
        <end position="235"/>
    </location>
</feature>
<sequence>MASYIIDLRSLDEKITNVVDVQFLHGYYEPTVLLLYEPLPTWTGRVAVRKDSCSIVAISLNIEEHVHPIIWSLSNLPYDSLQAIPVPKPIGGILVFAMNSLIYLNQSFPPYGVSLNSTTQISTDFLLKSQAGVKITLDRAQATFISFDKMVISLRGGELYVLTLLIDSMKAVRSFNLDKAAASVLTTCMCPCKEGYLFLGSRLGNSLLLKYTEKSIEMLGEEIKVKPVTEENKETVQEEPAPKKRKDDLGDWMAKDVSEIDDLELEVYGAAETQVTGFQITQYTFEVCDSIMNIGPCTHTVMGEPAFLSEEFSNSLDPDLELVTTSGYGKNGAISVLQRTIRPQVVTTFELPGCIDMWTVVGDPVNKLIKTTTPTTTDAEVESTEQGDEDSKQVEELENAHALLILSRENSSLILQTGQEIMELDHSGFITQGPTLYAGNIGNNKYIIQVSPLGVRLLEGVNQIQHRVLDVGSPIVCCSVADPHVVLLSEDGQLVLLTLKYDAHGTTSARLSMSRPQLQQGSKIITLCAYKDCSGMFTTEGGKHQPIVQSEKPKPDVTDVPKTFLDDEDELLYGSDARQSAPQRMMNGSKMNTETETRNSGKEVPVTYWTAVARENGILEIYSLPDLKLCFTVKNFAMGQKILVDTTQQAEHGPKTGTSFNTEKLLANQADDMPVVKELLLVGLANRSSRPHLMARAEEELYIYEAFRYFGSGSDSQLKIRFRKIPHGLIIKERRATKAKKRAASPPDENKVTADTVRWLRPFSDICGYSGVFVCGPYPHWLFMTSRGLMRIHPMSIDGTVTCFTPFHNINCPKGFLYFNNKTYTVVSSTSELCNRVVKLVGDGEKEFEMQEKDDRFVYPTLDKFSIQLFSPVSWEPIPNTKRDFDDFEHVTALQYVILKSEGTLSGLKGYVAIGTNYSYNEEVTSRGRGESPDCRLISTASMLEWLRNSSPTTHRGAVRKMELKYPEGGHCQSVLHPQLVIYDVIDVVPEPGQPLTKNKMKVEYDKEQKGPISAIEHVQGFLVTAMGQKIYIWQLKDQDLSGVAFIDTQVYVHSLCTIKNLILAADMLKSISLLRYQSEMKVLSLVSRDIKPLEVYSISYLVDNATLCFLVSDRYKNLLVYTYNPEVRESHGGQRLLRRADINIGSHVHTFFRIKCKLLDPSADRPLGGAIEKRHITYFATLDGSIGYLLPVTEKVFRRLSMVQNALTTHIAHVAGLNPKAYRLVHNEVRLLQNPHKNILDGDLIWKFLHLSMPERSELARRIGTSVEQIMDDLLEADRVTAHF</sequence>
<organism evidence="9 10">
    <name type="scientific">Paralvinella palmiformis</name>
    <dbReference type="NCBI Taxonomy" id="53620"/>
    <lineage>
        <taxon>Eukaryota</taxon>
        <taxon>Metazoa</taxon>
        <taxon>Spiralia</taxon>
        <taxon>Lophotrochozoa</taxon>
        <taxon>Annelida</taxon>
        <taxon>Polychaeta</taxon>
        <taxon>Sedentaria</taxon>
        <taxon>Canalipalpata</taxon>
        <taxon>Terebellida</taxon>
        <taxon>Terebelliformia</taxon>
        <taxon>Alvinellidae</taxon>
        <taxon>Paralvinella</taxon>
    </lineage>
</organism>
<dbReference type="GO" id="GO:0031123">
    <property type="term" value="P:RNA 3'-end processing"/>
    <property type="evidence" value="ECO:0007669"/>
    <property type="project" value="UniProtKB-ARBA"/>
</dbReference>
<evidence type="ECO:0000256" key="4">
    <source>
        <dbReference type="ARBA" id="ARBA00068483"/>
    </source>
</evidence>
<evidence type="ECO:0000256" key="3">
    <source>
        <dbReference type="ARBA" id="ARBA00038446"/>
    </source>
</evidence>
<dbReference type="Pfam" id="PF10433">
    <property type="entry name" value="Beta-prop_RSE1_1st"/>
    <property type="match status" value="1"/>
</dbReference>
<comment type="similarity">
    <text evidence="3">Belongs to the CPSF1 family.</text>
</comment>
<dbReference type="GO" id="GO:0005634">
    <property type="term" value="C:nucleus"/>
    <property type="evidence" value="ECO:0007669"/>
    <property type="project" value="UniProtKB-SubCell"/>
</dbReference>
<dbReference type="EMBL" id="JAODUP010000428">
    <property type="protein sequence ID" value="KAK2149964.1"/>
    <property type="molecule type" value="Genomic_DNA"/>
</dbReference>
<evidence type="ECO:0000259" key="7">
    <source>
        <dbReference type="Pfam" id="PF10433"/>
    </source>
</evidence>
<dbReference type="InterPro" id="IPR058543">
    <property type="entry name" value="Beta-prop_RSE1/DDB1/CPSF1_2nd"/>
</dbReference>
<dbReference type="InterPro" id="IPR050358">
    <property type="entry name" value="RSE1/DDB1/CFT1"/>
</dbReference>
<evidence type="ECO:0000259" key="8">
    <source>
        <dbReference type="Pfam" id="PF23726"/>
    </source>
</evidence>
<dbReference type="InterPro" id="IPR018846">
    <property type="entry name" value="Beta-prop_RSE1/DDB1/CPSF1_1st"/>
</dbReference>
<feature type="region of interest" description="Disordered" evidence="5">
    <location>
        <begin position="577"/>
        <end position="599"/>
    </location>
</feature>
<reference evidence="9" key="1">
    <citation type="journal article" date="2023" name="Mol. Biol. Evol.">
        <title>Third-Generation Sequencing Reveals the Adaptive Role of the Epigenome in Three Deep-Sea Polychaetes.</title>
        <authorList>
            <person name="Perez M."/>
            <person name="Aroh O."/>
            <person name="Sun Y."/>
            <person name="Lan Y."/>
            <person name="Juniper S.K."/>
            <person name="Young C.R."/>
            <person name="Angers B."/>
            <person name="Qian P.Y."/>
        </authorList>
    </citation>
    <scope>NUCLEOTIDE SEQUENCE</scope>
    <source>
        <strain evidence="9">P08H-3</strain>
    </source>
</reference>
<feature type="domain" description="RSE1/DDB1/CPSF1 C-terminal" evidence="6">
    <location>
        <begin position="864"/>
        <end position="929"/>
    </location>
</feature>
<dbReference type="Pfam" id="PF23726">
    <property type="entry name" value="Beta-prop_RSE1_2nd"/>
    <property type="match status" value="1"/>
</dbReference>
<dbReference type="FunFam" id="1.10.150.910:FF:000005">
    <property type="entry name" value="Cleavage and polyadenylation specific factor 1"/>
    <property type="match status" value="1"/>
</dbReference>
<comment type="subcellular location">
    <subcellularLocation>
        <location evidence="1">Nucleus</location>
    </subcellularLocation>
</comment>
<dbReference type="Proteomes" id="UP001208570">
    <property type="component" value="Unassembled WGS sequence"/>
</dbReference>
<evidence type="ECO:0000256" key="5">
    <source>
        <dbReference type="SAM" id="MobiDB-lite"/>
    </source>
</evidence>
<feature type="domain" description="RSE1/DDB1/CPSF1 second beta-propeller" evidence="8">
    <location>
        <begin position="343"/>
        <end position="824"/>
    </location>
</feature>
<dbReference type="GO" id="GO:0003676">
    <property type="term" value="F:nucleic acid binding"/>
    <property type="evidence" value="ECO:0007669"/>
    <property type="project" value="InterPro"/>
</dbReference>
<evidence type="ECO:0000313" key="9">
    <source>
        <dbReference type="EMBL" id="KAK2149964.1"/>
    </source>
</evidence>
<accession>A0AAD9N0Q6</accession>
<keyword evidence="2" id="KW-0539">Nucleus</keyword>
<dbReference type="InterPro" id="IPR015943">
    <property type="entry name" value="WD40/YVTN_repeat-like_dom_sf"/>
</dbReference>
<keyword evidence="10" id="KW-1185">Reference proteome</keyword>
<gene>
    <name evidence="9" type="ORF">LSH36_428g00029</name>
</gene>
<dbReference type="Pfam" id="PF03178">
    <property type="entry name" value="CPSF_A"/>
    <property type="match status" value="2"/>
</dbReference>